<accession>A0AAV0ZYT8</accession>
<keyword evidence="6" id="KW-1185">Reference proteome</keyword>
<organism evidence="5 6">
    <name type="scientific">Vicia faba</name>
    <name type="common">Broad bean</name>
    <name type="synonym">Faba vulgaris</name>
    <dbReference type="NCBI Taxonomy" id="3906"/>
    <lineage>
        <taxon>Eukaryota</taxon>
        <taxon>Viridiplantae</taxon>
        <taxon>Streptophyta</taxon>
        <taxon>Embryophyta</taxon>
        <taxon>Tracheophyta</taxon>
        <taxon>Spermatophyta</taxon>
        <taxon>Magnoliopsida</taxon>
        <taxon>eudicotyledons</taxon>
        <taxon>Gunneridae</taxon>
        <taxon>Pentapetalae</taxon>
        <taxon>rosids</taxon>
        <taxon>fabids</taxon>
        <taxon>Fabales</taxon>
        <taxon>Fabaceae</taxon>
        <taxon>Papilionoideae</taxon>
        <taxon>50 kb inversion clade</taxon>
        <taxon>NPAAA clade</taxon>
        <taxon>Hologalegina</taxon>
        <taxon>IRL clade</taxon>
        <taxon>Fabeae</taxon>
        <taxon>Vicia</taxon>
    </lineage>
</organism>
<protein>
    <submittedName>
        <fullName evidence="5">Uncharacterized protein</fullName>
    </submittedName>
</protein>
<evidence type="ECO:0000313" key="6">
    <source>
        <dbReference type="Proteomes" id="UP001157006"/>
    </source>
</evidence>
<evidence type="ECO:0000256" key="1">
    <source>
        <dbReference type="ARBA" id="ARBA00022679"/>
    </source>
</evidence>
<keyword evidence="2" id="KW-0547">Nucleotide-binding</keyword>
<gene>
    <name evidence="5" type="ORF">VFH_III030720</name>
</gene>
<evidence type="ECO:0000313" key="5">
    <source>
        <dbReference type="EMBL" id="CAI8602229.1"/>
    </source>
</evidence>
<dbReference type="AlphaFoldDB" id="A0AAV0ZYT8"/>
<name>A0AAV0ZYT8_VICFA</name>
<proteinExistence type="predicted"/>
<dbReference type="EMBL" id="OX451738">
    <property type="protein sequence ID" value="CAI8602229.1"/>
    <property type="molecule type" value="Genomic_DNA"/>
</dbReference>
<dbReference type="Proteomes" id="UP001157006">
    <property type="component" value="Chromosome 3"/>
</dbReference>
<evidence type="ECO:0000256" key="3">
    <source>
        <dbReference type="ARBA" id="ARBA00022777"/>
    </source>
</evidence>
<keyword evidence="4" id="KW-0067">ATP-binding</keyword>
<keyword evidence="1" id="KW-0808">Transferase</keyword>
<keyword evidence="3" id="KW-0418">Kinase</keyword>
<dbReference type="InterPro" id="IPR052059">
    <property type="entry name" value="CR_Ser/Thr_kinase"/>
</dbReference>
<evidence type="ECO:0000256" key="2">
    <source>
        <dbReference type="ARBA" id="ARBA00022741"/>
    </source>
</evidence>
<dbReference type="Gene3D" id="1.10.510.10">
    <property type="entry name" value="Transferase(Phosphotransferase) domain 1"/>
    <property type="match status" value="1"/>
</dbReference>
<sequence length="144" mass="16560">MCMHLVYLLWKLWVEKDQKMCIHKRIIKNNIVYWVWELYGKGKIVSVIDKRICVDEEDDEIERITLEEVVIVLIFGLACCHPIPNERPSMKTVLMILNGEASPPTVPLEKPAFVWPAMPSSFKEGEDGFLINGTLTPFSQLSGR</sequence>
<reference evidence="5 6" key="1">
    <citation type="submission" date="2023-01" db="EMBL/GenBank/DDBJ databases">
        <authorList>
            <person name="Kreplak J."/>
        </authorList>
    </citation>
    <scope>NUCLEOTIDE SEQUENCE [LARGE SCALE GENOMIC DNA]</scope>
</reference>
<dbReference type="GO" id="GO:0016301">
    <property type="term" value="F:kinase activity"/>
    <property type="evidence" value="ECO:0007669"/>
    <property type="project" value="UniProtKB-KW"/>
</dbReference>
<evidence type="ECO:0000256" key="4">
    <source>
        <dbReference type="ARBA" id="ARBA00022840"/>
    </source>
</evidence>
<dbReference type="GO" id="GO:0005524">
    <property type="term" value="F:ATP binding"/>
    <property type="evidence" value="ECO:0007669"/>
    <property type="project" value="UniProtKB-KW"/>
</dbReference>
<dbReference type="PANTHER" id="PTHR47973">
    <property type="entry name" value="CYSTEINE-RICH RECEPTOR-LIKE PROTEIN KINASE 3"/>
    <property type="match status" value="1"/>
</dbReference>